<evidence type="ECO:0000256" key="3">
    <source>
        <dbReference type="ARBA" id="ARBA00022801"/>
    </source>
</evidence>
<dbReference type="PANTHER" id="PTHR11070:SF2">
    <property type="entry name" value="ATP-DEPENDENT DNA HELICASE SRS2"/>
    <property type="match status" value="1"/>
</dbReference>
<gene>
    <name evidence="15" type="ORF">H9724_03160</name>
</gene>
<dbReference type="GO" id="GO:0003677">
    <property type="term" value="F:DNA binding"/>
    <property type="evidence" value="ECO:0007669"/>
    <property type="project" value="UniProtKB-KW"/>
</dbReference>
<dbReference type="GO" id="GO:0000725">
    <property type="term" value="P:recombinational repair"/>
    <property type="evidence" value="ECO:0007669"/>
    <property type="project" value="TreeGrafter"/>
</dbReference>
<evidence type="ECO:0000256" key="1">
    <source>
        <dbReference type="ARBA" id="ARBA00009922"/>
    </source>
</evidence>
<evidence type="ECO:0000259" key="14">
    <source>
        <dbReference type="PROSITE" id="PS51217"/>
    </source>
</evidence>
<proteinExistence type="inferred from homology"/>
<dbReference type="GO" id="GO:0005524">
    <property type="term" value="F:ATP binding"/>
    <property type="evidence" value="ECO:0007669"/>
    <property type="project" value="UniProtKB-UniRule"/>
</dbReference>
<keyword evidence="6" id="KW-0238">DNA-binding</keyword>
<reference evidence="15" key="1">
    <citation type="journal article" date="2021" name="PeerJ">
        <title>Extensive microbial diversity within the chicken gut microbiome revealed by metagenomics and culture.</title>
        <authorList>
            <person name="Gilroy R."/>
            <person name="Ravi A."/>
            <person name="Getino M."/>
            <person name="Pursley I."/>
            <person name="Horton D.L."/>
            <person name="Alikhan N.F."/>
            <person name="Baker D."/>
            <person name="Gharbi K."/>
            <person name="Hall N."/>
            <person name="Watson M."/>
            <person name="Adriaenssens E.M."/>
            <person name="Foster-Nyarko E."/>
            <person name="Jarju S."/>
            <person name="Secka A."/>
            <person name="Antonio M."/>
            <person name="Oren A."/>
            <person name="Chaudhuri R.R."/>
            <person name="La Ragione R."/>
            <person name="Hildebrand F."/>
            <person name="Pallen M.J."/>
        </authorList>
    </citation>
    <scope>NUCLEOTIDE SEQUENCE</scope>
    <source>
        <strain evidence="15">CHK188-11489</strain>
    </source>
</reference>
<evidence type="ECO:0000256" key="11">
    <source>
        <dbReference type="PROSITE-ProRule" id="PRU00560"/>
    </source>
</evidence>
<dbReference type="PROSITE" id="PS51198">
    <property type="entry name" value="UVRD_HELICASE_ATP_BIND"/>
    <property type="match status" value="1"/>
</dbReference>
<organism evidence="15 16">
    <name type="scientific">Candidatus Gemmiger avistercoris</name>
    <dbReference type="NCBI Taxonomy" id="2838606"/>
    <lineage>
        <taxon>Bacteria</taxon>
        <taxon>Bacillati</taxon>
        <taxon>Bacillota</taxon>
        <taxon>Clostridia</taxon>
        <taxon>Eubacteriales</taxon>
        <taxon>Gemmiger</taxon>
    </lineage>
</organism>
<evidence type="ECO:0000256" key="9">
    <source>
        <dbReference type="ARBA" id="ARBA00034808"/>
    </source>
</evidence>
<dbReference type="Gene3D" id="1.10.486.10">
    <property type="entry name" value="PCRA, domain 4"/>
    <property type="match status" value="1"/>
</dbReference>
<name>A0A9D2FIM2_9FIRM</name>
<keyword evidence="5 11" id="KW-0067">ATP-binding</keyword>
<keyword evidence="7" id="KW-0413">Isomerase</keyword>
<protein>
    <recommendedName>
        <fullName evidence="9">DNA 3'-5' helicase</fullName>
        <ecNumber evidence="9">5.6.2.4</ecNumber>
    </recommendedName>
</protein>
<feature type="domain" description="UvrD-like helicase C-terminal" evidence="14">
    <location>
        <begin position="292"/>
        <end position="549"/>
    </location>
</feature>
<evidence type="ECO:0000256" key="2">
    <source>
        <dbReference type="ARBA" id="ARBA00022741"/>
    </source>
</evidence>
<dbReference type="GO" id="GO:0043138">
    <property type="term" value="F:3'-5' DNA helicase activity"/>
    <property type="evidence" value="ECO:0007669"/>
    <property type="project" value="UniProtKB-EC"/>
</dbReference>
<feature type="region of interest" description="Disordered" evidence="12">
    <location>
        <begin position="627"/>
        <end position="651"/>
    </location>
</feature>
<dbReference type="InterPro" id="IPR013986">
    <property type="entry name" value="DExx_box_DNA_helicase_dom_sf"/>
</dbReference>
<dbReference type="EMBL" id="DXBF01000025">
    <property type="protein sequence ID" value="HIZ61754.1"/>
    <property type="molecule type" value="Genomic_DNA"/>
</dbReference>
<comment type="caution">
    <text evidence="15">The sequence shown here is derived from an EMBL/GenBank/DDBJ whole genome shotgun (WGS) entry which is preliminary data.</text>
</comment>
<dbReference type="PROSITE" id="PS51217">
    <property type="entry name" value="UVRD_HELICASE_CTER"/>
    <property type="match status" value="1"/>
</dbReference>
<accession>A0A9D2FIM2</accession>
<dbReference type="InterPro" id="IPR000212">
    <property type="entry name" value="DNA_helicase_UvrD/REP"/>
</dbReference>
<evidence type="ECO:0000256" key="4">
    <source>
        <dbReference type="ARBA" id="ARBA00022806"/>
    </source>
</evidence>
<dbReference type="InterPro" id="IPR014016">
    <property type="entry name" value="UvrD-like_ATP-bd"/>
</dbReference>
<dbReference type="SUPFAM" id="SSF52540">
    <property type="entry name" value="P-loop containing nucleoside triphosphate hydrolases"/>
    <property type="match status" value="1"/>
</dbReference>
<comment type="similarity">
    <text evidence="1">Belongs to the helicase family. UvrD subfamily.</text>
</comment>
<dbReference type="Gene3D" id="3.40.50.300">
    <property type="entry name" value="P-loop containing nucleotide triphosphate hydrolases"/>
    <property type="match status" value="2"/>
</dbReference>
<evidence type="ECO:0000256" key="8">
    <source>
        <dbReference type="ARBA" id="ARBA00034617"/>
    </source>
</evidence>
<dbReference type="AlphaFoldDB" id="A0A9D2FIM2"/>
<dbReference type="EC" id="5.6.2.4" evidence="9"/>
<dbReference type="GO" id="GO:0016787">
    <property type="term" value="F:hydrolase activity"/>
    <property type="evidence" value="ECO:0007669"/>
    <property type="project" value="UniProtKB-UniRule"/>
</dbReference>
<dbReference type="Pfam" id="PF00580">
    <property type="entry name" value="UvrD-helicase"/>
    <property type="match status" value="1"/>
</dbReference>
<keyword evidence="4 11" id="KW-0347">Helicase</keyword>
<dbReference type="Pfam" id="PF13361">
    <property type="entry name" value="UvrD_C"/>
    <property type="match status" value="1"/>
</dbReference>
<feature type="binding site" evidence="11">
    <location>
        <begin position="33"/>
        <end position="40"/>
    </location>
    <ligand>
        <name>ATP</name>
        <dbReference type="ChEBI" id="CHEBI:30616"/>
    </ligand>
</feature>
<reference evidence="15" key="2">
    <citation type="submission" date="2021-04" db="EMBL/GenBank/DDBJ databases">
        <authorList>
            <person name="Gilroy R."/>
        </authorList>
    </citation>
    <scope>NUCLEOTIDE SEQUENCE</scope>
    <source>
        <strain evidence="15">CHK188-11489</strain>
    </source>
</reference>
<evidence type="ECO:0000256" key="6">
    <source>
        <dbReference type="ARBA" id="ARBA00023125"/>
    </source>
</evidence>
<dbReference type="InterPro" id="IPR027417">
    <property type="entry name" value="P-loop_NTPase"/>
</dbReference>
<comment type="catalytic activity">
    <reaction evidence="10">
        <text>ATP + H2O = ADP + phosphate + H(+)</text>
        <dbReference type="Rhea" id="RHEA:13065"/>
        <dbReference type="ChEBI" id="CHEBI:15377"/>
        <dbReference type="ChEBI" id="CHEBI:15378"/>
        <dbReference type="ChEBI" id="CHEBI:30616"/>
        <dbReference type="ChEBI" id="CHEBI:43474"/>
        <dbReference type="ChEBI" id="CHEBI:456216"/>
        <dbReference type="EC" id="5.6.2.4"/>
    </reaction>
</comment>
<evidence type="ECO:0000256" key="12">
    <source>
        <dbReference type="SAM" id="MobiDB-lite"/>
    </source>
</evidence>
<evidence type="ECO:0000313" key="15">
    <source>
        <dbReference type="EMBL" id="HIZ61754.1"/>
    </source>
</evidence>
<comment type="catalytic activity">
    <reaction evidence="8">
        <text>Couples ATP hydrolysis with the unwinding of duplex DNA by translocating in the 3'-5' direction.</text>
        <dbReference type="EC" id="5.6.2.4"/>
    </reaction>
</comment>
<keyword evidence="3 11" id="KW-0378">Hydrolase</keyword>
<evidence type="ECO:0000256" key="7">
    <source>
        <dbReference type="ARBA" id="ARBA00023235"/>
    </source>
</evidence>
<dbReference type="PANTHER" id="PTHR11070">
    <property type="entry name" value="UVRD / RECB / PCRA DNA HELICASE FAMILY MEMBER"/>
    <property type="match status" value="1"/>
</dbReference>
<dbReference type="Gene3D" id="1.10.10.160">
    <property type="match status" value="1"/>
</dbReference>
<keyword evidence="2 11" id="KW-0547">Nucleotide-binding</keyword>
<evidence type="ECO:0000313" key="16">
    <source>
        <dbReference type="Proteomes" id="UP000824105"/>
    </source>
</evidence>
<sequence>MEKEAFIRQYLAGFNPQQLAAATAVEGPVLLLAVPGSGKTTVLVARLGYMVQCCGIPPEQILTMTYTVAATREMRSRFAARFGQGPAARMAFRTINGLSAVVLQYYSRRYGRQQPRLVTDEGELTRLLTQLYMSVSSDYPTESTLKELRTVITYIKNSMLDEEGVAALETGLPDLPGLYRRYQAELKRQGWMDYDDQMVYALQILRAVPPVRAWFRQKYRYLCVDEAQDTSRIQHEIIRLLAGEHRNLFLVGDEDQSIYGFRAAWPQALMEFEKTWPGAQVLLMEQNYRSSREIVTAADRFAARNRYRRPKTMAAVRGPERPLEVVRTACREDQFTWLFRRVQQGGGPLTVLFRNNESALPLVDLCERHGVGWQFKKNDLLFFSDRIVLDVQDLLEFAADPRRSDLFLRLYYKFGLPIARRHALYACDRSRTSGRPIPEELLQCPELSNRVRGGFADVWAALRRVPGQTAARALDALRDGAGYGAYLEQKHMDPGKLEILRLLAAQEPTPARLLARLGELRALLAAHGGSGEEDGGAPLVLSTIHSSKGLEYDAVALLDVFDGVLPAQPEAHCRTPEEIRQYEEDRRLFYVAMTRARRQLILFDCSALPSAFVQEVLGELPEARAERERQAAEAARLTGRSPAPFAPAPEPAAPVPLETLAVPGAAVEHIVFGLGVVTGWDGRFLTVRFRDGRPRRLDGATVAAHRLLWPVEGQP</sequence>
<dbReference type="Proteomes" id="UP000824105">
    <property type="component" value="Unassembled WGS sequence"/>
</dbReference>
<dbReference type="InterPro" id="IPR014017">
    <property type="entry name" value="DNA_helicase_UvrD-like_C"/>
</dbReference>
<feature type="domain" description="UvrD-like helicase ATP-binding" evidence="13">
    <location>
        <begin position="12"/>
        <end position="291"/>
    </location>
</feature>
<evidence type="ECO:0000256" key="5">
    <source>
        <dbReference type="ARBA" id="ARBA00022840"/>
    </source>
</evidence>
<dbReference type="CDD" id="cd17932">
    <property type="entry name" value="DEXQc_UvrD"/>
    <property type="match status" value="1"/>
</dbReference>
<evidence type="ECO:0000256" key="10">
    <source>
        <dbReference type="ARBA" id="ARBA00048988"/>
    </source>
</evidence>
<evidence type="ECO:0000259" key="13">
    <source>
        <dbReference type="PROSITE" id="PS51198"/>
    </source>
</evidence>